<keyword evidence="2" id="KW-1278">Translocase</keyword>
<evidence type="ECO:0000259" key="4">
    <source>
        <dbReference type="PROSITE" id="PS50846"/>
    </source>
</evidence>
<dbReference type="SUPFAM" id="SSF56784">
    <property type="entry name" value="HAD-like"/>
    <property type="match status" value="1"/>
</dbReference>
<dbReference type="Pfam" id="PF00171">
    <property type="entry name" value="Aldedh"/>
    <property type="match status" value="1"/>
</dbReference>
<feature type="transmembrane region" description="Helical" evidence="3">
    <location>
        <begin position="217"/>
        <end position="237"/>
    </location>
</feature>
<feature type="domain" description="HMA" evidence="4">
    <location>
        <begin position="56"/>
        <end position="122"/>
    </location>
</feature>
<protein>
    <submittedName>
        <fullName evidence="5">Aldehyde dehydrogenase (NAD+)</fullName>
    </submittedName>
</protein>
<dbReference type="InterPro" id="IPR023214">
    <property type="entry name" value="HAD_sf"/>
</dbReference>
<dbReference type="PROSITE" id="PS50846">
    <property type="entry name" value="HMA_2"/>
    <property type="match status" value="1"/>
</dbReference>
<evidence type="ECO:0000313" key="5">
    <source>
        <dbReference type="EMBL" id="KAF5543689.1"/>
    </source>
</evidence>
<dbReference type="PANTHER" id="PTHR43520">
    <property type="entry name" value="ATP7, ISOFORM B"/>
    <property type="match status" value="1"/>
</dbReference>
<dbReference type="Pfam" id="PF00702">
    <property type="entry name" value="Hydrolase"/>
    <property type="match status" value="1"/>
</dbReference>
<dbReference type="InterPro" id="IPR036412">
    <property type="entry name" value="HAD-like_sf"/>
</dbReference>
<feature type="transmembrane region" description="Helical" evidence="3">
    <location>
        <begin position="175"/>
        <end position="196"/>
    </location>
</feature>
<comment type="caution">
    <text evidence="5">The sequence shown here is derived from an EMBL/GenBank/DDBJ whole genome shotgun (WGS) entry which is preliminary data.</text>
</comment>
<keyword evidence="6" id="KW-1185">Reference proteome</keyword>
<dbReference type="InterPro" id="IPR036163">
    <property type="entry name" value="HMA_dom_sf"/>
</dbReference>
<dbReference type="CDD" id="cd00371">
    <property type="entry name" value="HMA"/>
    <property type="match status" value="1"/>
</dbReference>
<dbReference type="PROSITE" id="PS01047">
    <property type="entry name" value="HMA_1"/>
    <property type="match status" value="1"/>
</dbReference>
<dbReference type="InterPro" id="IPR016162">
    <property type="entry name" value="Ald_DH_N"/>
</dbReference>
<dbReference type="OrthoDB" id="432719at2759"/>
<reference evidence="5 6" key="1">
    <citation type="submission" date="2020-05" db="EMBL/GenBank/DDBJ databases">
        <title>Identification and distribution of gene clusters putatively required for synthesis of sphingolipid metabolism inhibitors in phylogenetically diverse species of the filamentous fungus Fusarium.</title>
        <authorList>
            <person name="Kim H.-S."/>
            <person name="Busman M."/>
            <person name="Brown D.W."/>
            <person name="Divon H."/>
            <person name="Uhlig S."/>
            <person name="Proctor R.H."/>
        </authorList>
    </citation>
    <scope>NUCLEOTIDE SEQUENCE [LARGE SCALE GENOMIC DNA]</scope>
    <source>
        <strain evidence="5 6">NRRL 13617</strain>
    </source>
</reference>
<accession>A0A8H5IVA4</accession>
<dbReference type="SUPFAM" id="SSF55008">
    <property type="entry name" value="HMA, heavy metal-associated domain"/>
    <property type="match status" value="1"/>
</dbReference>
<evidence type="ECO:0000256" key="3">
    <source>
        <dbReference type="SAM" id="Phobius"/>
    </source>
</evidence>
<proteinExistence type="predicted"/>
<dbReference type="GO" id="GO:0055070">
    <property type="term" value="P:copper ion homeostasis"/>
    <property type="evidence" value="ECO:0007669"/>
    <property type="project" value="TreeGrafter"/>
</dbReference>
<sequence length="501" mass="54598">MACCYIAAFCISQLVKVYQFLDVDDAIQYNEDESEFSSPGTKFSKSEYTKCDKDNASLILSLSGLTCSACSSAVESALASHPDVDQVRVSLALQQATLIGKTSSFDSQSIIRLVTDLGYGVELGPRSPQEVIRVLKSIEEIARFKSSLSSLAGCATVNQTVTFFLSVVQGRIPSAVLLAAHLLCAALTLFAQWQYILWIHEDGWKAICGGQPNMNTLVSSSIYLGTFISGIDLLAYGTTEGCSYYTTVLGLALVVVAGRYIELMSRRTTSEDLLRVYKPLTQSNYTKLHPTGKDAVREDAEKTIEQLHGMCYATHLLTGDMPQSANCISQRLKLPVLASEATPQDKLDLVKRLRKEGKEVAMVGDGLNDGLSLAAADVGIALYHDVLGLTTPTVSATLFILNSRLDSIPLLLEIAEMTIKQIRINFKGDFVQIIDGQSAPTKETRHGVNPANLQEMAKVPVATQQDLDRAVAAAKKAFKTWSKTPYEERRVSSLARLCRLA</sequence>
<dbReference type="GO" id="GO:0016887">
    <property type="term" value="F:ATP hydrolysis activity"/>
    <property type="evidence" value="ECO:0007669"/>
    <property type="project" value="InterPro"/>
</dbReference>
<dbReference type="SUPFAM" id="SSF53720">
    <property type="entry name" value="ALDH-like"/>
    <property type="match status" value="1"/>
</dbReference>
<dbReference type="InterPro" id="IPR015590">
    <property type="entry name" value="Aldehyde_DH_dom"/>
</dbReference>
<dbReference type="Gene3D" id="3.40.50.1000">
    <property type="entry name" value="HAD superfamily/HAD-like"/>
    <property type="match status" value="1"/>
</dbReference>
<organism evidence="5 6">
    <name type="scientific">Fusarium phyllophilum</name>
    <dbReference type="NCBI Taxonomy" id="47803"/>
    <lineage>
        <taxon>Eukaryota</taxon>
        <taxon>Fungi</taxon>
        <taxon>Dikarya</taxon>
        <taxon>Ascomycota</taxon>
        <taxon>Pezizomycotina</taxon>
        <taxon>Sordariomycetes</taxon>
        <taxon>Hypocreomycetidae</taxon>
        <taxon>Hypocreales</taxon>
        <taxon>Nectriaceae</taxon>
        <taxon>Fusarium</taxon>
        <taxon>Fusarium fujikuroi species complex</taxon>
    </lineage>
</organism>
<gene>
    <name evidence="5" type="ORF">FPHYL_11220</name>
</gene>
<evidence type="ECO:0000313" key="6">
    <source>
        <dbReference type="Proteomes" id="UP000582016"/>
    </source>
</evidence>
<feature type="transmembrane region" description="Helical" evidence="3">
    <location>
        <begin position="243"/>
        <end position="261"/>
    </location>
</feature>
<dbReference type="PANTHER" id="PTHR43520:SF8">
    <property type="entry name" value="P-TYPE CU(+) TRANSPORTER"/>
    <property type="match status" value="1"/>
</dbReference>
<dbReference type="Gene3D" id="3.40.605.10">
    <property type="entry name" value="Aldehyde Dehydrogenase, Chain A, domain 1"/>
    <property type="match status" value="1"/>
</dbReference>
<evidence type="ECO:0000256" key="2">
    <source>
        <dbReference type="ARBA" id="ARBA00022967"/>
    </source>
</evidence>
<dbReference type="InterPro" id="IPR006121">
    <property type="entry name" value="HMA_dom"/>
</dbReference>
<dbReference type="Gene3D" id="3.30.70.100">
    <property type="match status" value="1"/>
</dbReference>
<dbReference type="NCBIfam" id="TIGR01494">
    <property type="entry name" value="ATPase_P-type"/>
    <property type="match status" value="1"/>
</dbReference>
<dbReference type="Pfam" id="PF00403">
    <property type="entry name" value="HMA"/>
    <property type="match status" value="1"/>
</dbReference>
<dbReference type="AlphaFoldDB" id="A0A8H5IVA4"/>
<evidence type="ECO:0000256" key="1">
    <source>
        <dbReference type="ARBA" id="ARBA00022723"/>
    </source>
</evidence>
<dbReference type="GO" id="GO:0043682">
    <property type="term" value="F:P-type divalent copper transporter activity"/>
    <property type="evidence" value="ECO:0007669"/>
    <property type="project" value="TreeGrafter"/>
</dbReference>
<dbReference type="InterPro" id="IPR017969">
    <property type="entry name" value="Heavy-metal-associated_CS"/>
</dbReference>
<dbReference type="GO" id="GO:0005507">
    <property type="term" value="F:copper ion binding"/>
    <property type="evidence" value="ECO:0007669"/>
    <property type="project" value="TreeGrafter"/>
</dbReference>
<dbReference type="GO" id="GO:0016491">
    <property type="term" value="F:oxidoreductase activity"/>
    <property type="evidence" value="ECO:0007669"/>
    <property type="project" value="InterPro"/>
</dbReference>
<name>A0A8H5IVA4_9HYPO</name>
<dbReference type="InterPro" id="IPR016161">
    <property type="entry name" value="Ald_DH/histidinol_DH"/>
</dbReference>
<keyword evidence="1" id="KW-0479">Metal-binding</keyword>
<dbReference type="GO" id="GO:0005524">
    <property type="term" value="F:ATP binding"/>
    <property type="evidence" value="ECO:0007669"/>
    <property type="project" value="InterPro"/>
</dbReference>
<dbReference type="InterPro" id="IPR001757">
    <property type="entry name" value="P_typ_ATPase"/>
</dbReference>
<keyword evidence="3" id="KW-1133">Transmembrane helix</keyword>
<keyword evidence="3" id="KW-0472">Membrane</keyword>
<keyword evidence="3" id="KW-0812">Transmembrane</keyword>
<dbReference type="EMBL" id="JAAOAQ010000510">
    <property type="protein sequence ID" value="KAF5543689.1"/>
    <property type="molecule type" value="Genomic_DNA"/>
</dbReference>
<dbReference type="Proteomes" id="UP000582016">
    <property type="component" value="Unassembled WGS sequence"/>
</dbReference>
<dbReference type="GO" id="GO:0016020">
    <property type="term" value="C:membrane"/>
    <property type="evidence" value="ECO:0007669"/>
    <property type="project" value="InterPro"/>
</dbReference>